<organism evidence="5 6">
    <name type="scientific">Noviherbaspirillum suwonense</name>
    <dbReference type="NCBI Taxonomy" id="1224511"/>
    <lineage>
        <taxon>Bacteria</taxon>
        <taxon>Pseudomonadati</taxon>
        <taxon>Pseudomonadota</taxon>
        <taxon>Betaproteobacteria</taxon>
        <taxon>Burkholderiales</taxon>
        <taxon>Oxalobacteraceae</taxon>
        <taxon>Noviherbaspirillum</taxon>
    </lineage>
</organism>
<dbReference type="PANTHER" id="PTHR44757">
    <property type="entry name" value="DIGUANYLATE CYCLASE DGCP"/>
    <property type="match status" value="1"/>
</dbReference>
<dbReference type="EMBL" id="FXUL01000008">
    <property type="protein sequence ID" value="SMP62461.1"/>
    <property type="molecule type" value="Genomic_DNA"/>
</dbReference>
<feature type="domain" description="GGDEF" evidence="4">
    <location>
        <begin position="510"/>
        <end position="642"/>
    </location>
</feature>
<feature type="domain" description="HAMP" evidence="3">
    <location>
        <begin position="269"/>
        <end position="320"/>
    </location>
</feature>
<dbReference type="Pfam" id="PF00990">
    <property type="entry name" value="GGDEF"/>
    <property type="match status" value="1"/>
</dbReference>
<evidence type="ECO:0000313" key="6">
    <source>
        <dbReference type="Proteomes" id="UP001158049"/>
    </source>
</evidence>
<accession>A0ABY1QBP1</accession>
<dbReference type="InterPro" id="IPR003660">
    <property type="entry name" value="HAMP_dom"/>
</dbReference>
<evidence type="ECO:0000259" key="3">
    <source>
        <dbReference type="PROSITE" id="PS50885"/>
    </source>
</evidence>
<dbReference type="SMART" id="SM00052">
    <property type="entry name" value="EAL"/>
    <property type="match status" value="1"/>
</dbReference>
<dbReference type="Pfam" id="PF00563">
    <property type="entry name" value="EAL"/>
    <property type="match status" value="1"/>
</dbReference>
<reference evidence="5 6" key="1">
    <citation type="submission" date="2017-05" db="EMBL/GenBank/DDBJ databases">
        <authorList>
            <person name="Varghese N."/>
            <person name="Submissions S."/>
        </authorList>
    </citation>
    <scope>NUCLEOTIDE SEQUENCE [LARGE SCALE GENOMIC DNA]</scope>
    <source>
        <strain evidence="5 6">DSM 26001</strain>
    </source>
</reference>
<dbReference type="CDD" id="cd01949">
    <property type="entry name" value="GGDEF"/>
    <property type="match status" value="1"/>
</dbReference>
<dbReference type="InterPro" id="IPR001633">
    <property type="entry name" value="EAL_dom"/>
</dbReference>
<dbReference type="PROSITE" id="PS50887">
    <property type="entry name" value="GGDEF"/>
    <property type="match status" value="1"/>
</dbReference>
<name>A0ABY1QBP1_9BURK</name>
<dbReference type="PROSITE" id="PS50885">
    <property type="entry name" value="HAMP"/>
    <property type="match status" value="1"/>
</dbReference>
<dbReference type="SMART" id="SM00304">
    <property type="entry name" value="HAMP"/>
    <property type="match status" value="1"/>
</dbReference>
<comment type="caution">
    <text evidence="5">The sequence shown here is derived from an EMBL/GenBank/DDBJ whole genome shotgun (WGS) entry which is preliminary data.</text>
</comment>
<proteinExistence type="predicted"/>
<keyword evidence="1" id="KW-1133">Transmembrane helix</keyword>
<dbReference type="CDD" id="cd01948">
    <property type="entry name" value="EAL"/>
    <property type="match status" value="1"/>
</dbReference>
<dbReference type="Proteomes" id="UP001158049">
    <property type="component" value="Unassembled WGS sequence"/>
</dbReference>
<evidence type="ECO:0000256" key="1">
    <source>
        <dbReference type="SAM" id="Phobius"/>
    </source>
</evidence>
<keyword evidence="1" id="KW-0472">Membrane</keyword>
<feature type="transmembrane region" description="Helical" evidence="1">
    <location>
        <begin position="242"/>
        <end position="266"/>
    </location>
</feature>
<dbReference type="SUPFAM" id="SSF158472">
    <property type="entry name" value="HAMP domain-like"/>
    <property type="match status" value="1"/>
</dbReference>
<dbReference type="InterPro" id="IPR043128">
    <property type="entry name" value="Rev_trsase/Diguanyl_cyclase"/>
</dbReference>
<dbReference type="Pfam" id="PF00672">
    <property type="entry name" value="HAMP"/>
    <property type="match status" value="1"/>
</dbReference>
<sequence>MRVEWKLLHSRVSLRIVGLFLVAALVPALILGTLTYRAVHRSILQQQQKELVEASRSYALAVFGRLLLARSIAEGAGEATDGPPPGPVAPGMMFTQATSVKTTAAPGVNAGNAAIPQLAPASGRKSIAPPQLLVRPPATPGAAPSVSLAILKPSAGRLPFLVGLQPLYLWGNQDDISAAFNICVYASDGMRLHCGYPDEASAPPEDRGDAGGSWRLFLKPEFGNGEWTFVASRRFLARAADLSAFLDVFIAVAASSVLLITLLSLMQIRRTMVPLERLIAGARRIAAGDFSAVDVRSQDEFGELATAVNTMSTRIKGQLTALQTLTAIDDEMLRQLSLHKVFAMVGDAMRAITPGARLLIAHCSEDSNSVGYLYMQAPQHRRIEERRIELSPSDIAILQGDVPDGDAIDSRDARPLFLPPREAGTHGWRSGLMWQGRQFGILLVEWPASEVAGRHVEEELGELANRIAIVIKLNQREQRLLYQARFDSLTGLLNRRGFEEKIEAAAASDARWAIFFVDIDRFKMVNDTMGHKAGDELLKDIAVRLRHAVPDGVAARLGGDEFLLLVPDDGASMTIDSSAQALLAALALPFHIGSQVLQMTCSIGIAQHPSDVEDGHTIIERADIAVYRAKQLGRNNFQFYDAQLNAEGQARLQMEADIRLALEREEFVLQYQPKVDLHTGRIASAEALVRWRHPQKGMVPPLSFISLAEETGLIVPLGAWVMRTACLQNMAWRQAGIGPLRIAVNVSARQFARPDFVETVSSILRETGLPADGLEIELTESMVMEDVGNAIGVMTALRDLGVLLSIDDFGTGFSSLAYLKRFPISVLKVDQSFVRDIEKDDDSRMIVLSIIDLAHNLKLKVVAEGVETASQFDYLRSRGCDEIQGYFFSRPLDAAAFAALYGKHGETA</sequence>
<evidence type="ECO:0000313" key="5">
    <source>
        <dbReference type="EMBL" id="SMP62461.1"/>
    </source>
</evidence>
<dbReference type="SMART" id="SM00267">
    <property type="entry name" value="GGDEF"/>
    <property type="match status" value="1"/>
</dbReference>
<dbReference type="PANTHER" id="PTHR44757:SF2">
    <property type="entry name" value="BIOFILM ARCHITECTURE MAINTENANCE PROTEIN MBAA"/>
    <property type="match status" value="1"/>
</dbReference>
<dbReference type="Gene3D" id="3.20.20.450">
    <property type="entry name" value="EAL domain"/>
    <property type="match status" value="1"/>
</dbReference>
<keyword evidence="6" id="KW-1185">Reference proteome</keyword>
<dbReference type="RefSeq" id="WP_283442628.1">
    <property type="nucleotide sequence ID" value="NZ_FXUL01000008.1"/>
</dbReference>
<dbReference type="InterPro" id="IPR052155">
    <property type="entry name" value="Biofilm_reg_signaling"/>
</dbReference>
<dbReference type="InterPro" id="IPR035919">
    <property type="entry name" value="EAL_sf"/>
</dbReference>
<feature type="domain" description="EAL" evidence="2">
    <location>
        <begin position="651"/>
        <end position="905"/>
    </location>
</feature>
<dbReference type="InterPro" id="IPR029787">
    <property type="entry name" value="Nucleotide_cyclase"/>
</dbReference>
<dbReference type="InterPro" id="IPR000160">
    <property type="entry name" value="GGDEF_dom"/>
</dbReference>
<evidence type="ECO:0000259" key="4">
    <source>
        <dbReference type="PROSITE" id="PS50887"/>
    </source>
</evidence>
<feature type="transmembrane region" description="Helical" evidence="1">
    <location>
        <begin position="12"/>
        <end position="39"/>
    </location>
</feature>
<dbReference type="Gene3D" id="6.10.340.10">
    <property type="match status" value="1"/>
</dbReference>
<dbReference type="SUPFAM" id="SSF141868">
    <property type="entry name" value="EAL domain-like"/>
    <property type="match status" value="1"/>
</dbReference>
<dbReference type="Gene3D" id="3.30.70.270">
    <property type="match status" value="1"/>
</dbReference>
<protein>
    <submittedName>
        <fullName evidence="5">Diguanylate cyclase (GGDEF) domain-containing protein</fullName>
    </submittedName>
</protein>
<evidence type="ECO:0000259" key="2">
    <source>
        <dbReference type="PROSITE" id="PS50883"/>
    </source>
</evidence>
<dbReference type="SUPFAM" id="SSF55073">
    <property type="entry name" value="Nucleotide cyclase"/>
    <property type="match status" value="1"/>
</dbReference>
<dbReference type="CDD" id="cd06225">
    <property type="entry name" value="HAMP"/>
    <property type="match status" value="1"/>
</dbReference>
<dbReference type="PROSITE" id="PS50883">
    <property type="entry name" value="EAL"/>
    <property type="match status" value="1"/>
</dbReference>
<keyword evidence="1" id="KW-0812">Transmembrane</keyword>
<dbReference type="NCBIfam" id="TIGR00254">
    <property type="entry name" value="GGDEF"/>
    <property type="match status" value="1"/>
</dbReference>
<gene>
    <name evidence="5" type="ORF">SAMN06295970_108123</name>
</gene>